<dbReference type="EMBL" id="CP026304">
    <property type="protein sequence ID" value="AVZ74273.1"/>
    <property type="molecule type" value="Genomic_DNA"/>
</dbReference>
<sequence>MAVTTRPLSGPLADSERQEAFRETQASQPYDNGQREAWWKQRTAVLDEIKAQGIKEALDWDCRDCGADVGQPCHTAGGRRRDPHFLRATDAELPYHRAYGLG</sequence>
<feature type="domain" description="DNA-binding phage zinc finger" evidence="2">
    <location>
        <begin position="53"/>
        <end position="94"/>
    </location>
</feature>
<feature type="region of interest" description="Disordered" evidence="1">
    <location>
        <begin position="1"/>
        <end position="35"/>
    </location>
</feature>
<keyword evidence="4" id="KW-1185">Reference proteome</keyword>
<evidence type="ECO:0000259" key="2">
    <source>
        <dbReference type="Pfam" id="PF24623"/>
    </source>
</evidence>
<accession>A0A2R4T548</accession>
<dbReference type="Pfam" id="PF24623">
    <property type="entry name" value="Phage_zn_bind_8"/>
    <property type="match status" value="1"/>
</dbReference>
<gene>
    <name evidence="3" type="ORF">SLUN_21020</name>
</gene>
<evidence type="ECO:0000256" key="1">
    <source>
        <dbReference type="SAM" id="MobiDB-lite"/>
    </source>
</evidence>
<proteinExistence type="predicted"/>
<dbReference type="Proteomes" id="UP000244201">
    <property type="component" value="Chromosome"/>
</dbReference>
<organism evidence="3 4">
    <name type="scientific">Streptomyces lunaelactis</name>
    <dbReference type="NCBI Taxonomy" id="1535768"/>
    <lineage>
        <taxon>Bacteria</taxon>
        <taxon>Bacillati</taxon>
        <taxon>Actinomycetota</taxon>
        <taxon>Actinomycetes</taxon>
        <taxon>Kitasatosporales</taxon>
        <taxon>Streptomycetaceae</taxon>
        <taxon>Streptomyces</taxon>
    </lineage>
</organism>
<name>A0A2R4T548_9ACTN</name>
<dbReference type="AlphaFoldDB" id="A0A2R4T548"/>
<reference evidence="3 4" key="1">
    <citation type="submission" date="2018-01" db="EMBL/GenBank/DDBJ databases">
        <title>Complete genome sequence of Streptomyces lunaelactis MM109T, a Ferroverdin A producer isolated from cave moonmilk deposits.</title>
        <authorList>
            <person name="Naome A."/>
            <person name="Martinet L."/>
            <person name="Maciejewska M."/>
            <person name="Anderssen S."/>
            <person name="Adam D."/>
            <person name="Tenconi E."/>
            <person name="Deflandre B."/>
            <person name="Arguelles-Arias A."/>
            <person name="Calusinska M."/>
            <person name="Copieters W."/>
            <person name="Karim L."/>
            <person name="Hanikenne M."/>
            <person name="Baurain D."/>
            <person name="van Wezel G."/>
            <person name="Smargiasso N."/>
            <person name="de Pauw E."/>
            <person name="Delfosse P."/>
            <person name="Rigali S."/>
        </authorList>
    </citation>
    <scope>NUCLEOTIDE SEQUENCE [LARGE SCALE GENOMIC DNA]</scope>
    <source>
        <strain evidence="3 4">MM109</strain>
    </source>
</reference>
<evidence type="ECO:0000313" key="3">
    <source>
        <dbReference type="EMBL" id="AVZ74273.1"/>
    </source>
</evidence>
<evidence type="ECO:0000313" key="4">
    <source>
        <dbReference type="Proteomes" id="UP000244201"/>
    </source>
</evidence>
<protein>
    <recommendedName>
        <fullName evidence="2">DNA-binding phage zinc finger domain-containing protein</fullName>
    </recommendedName>
</protein>
<dbReference type="KEGG" id="slk:SLUN_21020"/>
<dbReference type="InterPro" id="IPR056911">
    <property type="entry name" value="Phage_Znf_bind_put"/>
</dbReference>